<evidence type="ECO:0000259" key="1">
    <source>
        <dbReference type="Pfam" id="PF06056"/>
    </source>
</evidence>
<proteinExistence type="predicted"/>
<sequence length="84" mass="9690">MINHYARATPNTRQGKLIEKAMEQAVKETAIKHGNYRDRLQAIELLFFEGYSVPKVSMILSFSERTIQRWKIDFVNSVGKNAGF</sequence>
<dbReference type="InterPro" id="IPR010332">
    <property type="entry name" value="ATPase_terminase-su_N"/>
</dbReference>
<reference evidence="2" key="1">
    <citation type="journal article" date="2021" name="Proc. Natl. Acad. Sci. U.S.A.">
        <title>A Catalog of Tens of Thousands of Viruses from Human Metagenomes Reveals Hidden Associations with Chronic Diseases.</title>
        <authorList>
            <person name="Tisza M.J."/>
            <person name="Buck C.B."/>
        </authorList>
    </citation>
    <scope>NUCLEOTIDE SEQUENCE</scope>
    <source>
        <strain evidence="2">Ctmii12</strain>
    </source>
</reference>
<feature type="domain" description="Terminase ATPase subunit N-terminal" evidence="1">
    <location>
        <begin position="39"/>
        <end position="71"/>
    </location>
</feature>
<name>A0A8S5LRV1_9CAUD</name>
<protein>
    <submittedName>
        <fullName evidence="2">Terminase small subunit</fullName>
    </submittedName>
</protein>
<accession>A0A8S5LRV1</accession>
<evidence type="ECO:0000313" key="2">
    <source>
        <dbReference type="EMBL" id="DAD72575.1"/>
    </source>
</evidence>
<organism evidence="2">
    <name type="scientific">Myoviridae sp. ctmii12</name>
    <dbReference type="NCBI Taxonomy" id="2827614"/>
    <lineage>
        <taxon>Viruses</taxon>
        <taxon>Duplodnaviria</taxon>
        <taxon>Heunggongvirae</taxon>
        <taxon>Uroviricota</taxon>
        <taxon>Caudoviricetes</taxon>
    </lineage>
</organism>
<dbReference type="EMBL" id="BK015901">
    <property type="protein sequence ID" value="DAD72575.1"/>
    <property type="molecule type" value="Genomic_DNA"/>
</dbReference>
<dbReference type="Pfam" id="PF06056">
    <property type="entry name" value="Terminase_5"/>
    <property type="match status" value="1"/>
</dbReference>